<evidence type="ECO:0000256" key="3">
    <source>
        <dbReference type="ARBA" id="ARBA00023157"/>
    </source>
</evidence>
<keyword evidence="4 5" id="KW-0326">Glycosidase</keyword>
<dbReference type="CAZy" id="CBM14">
    <property type="family name" value="Carbohydrate-Binding Module Family 14"/>
</dbReference>
<dbReference type="GO" id="GO:0005975">
    <property type="term" value="P:carbohydrate metabolic process"/>
    <property type="evidence" value="ECO:0007669"/>
    <property type="project" value="InterPro"/>
</dbReference>
<feature type="signal peptide" evidence="8">
    <location>
        <begin position="1"/>
        <end position="18"/>
    </location>
</feature>
<dbReference type="SUPFAM" id="SSF57625">
    <property type="entry name" value="Invertebrate chitin-binding proteins"/>
    <property type="match status" value="1"/>
</dbReference>
<dbReference type="PROSITE" id="PS51910">
    <property type="entry name" value="GH18_2"/>
    <property type="match status" value="1"/>
</dbReference>
<evidence type="ECO:0000256" key="5">
    <source>
        <dbReference type="RuleBase" id="RU000489"/>
    </source>
</evidence>
<protein>
    <recommendedName>
        <fullName evidence="1">chitinase</fullName>
        <ecNumber evidence="1">3.2.1.14</ecNumber>
    </recommendedName>
</protein>
<dbReference type="AlphaFoldDB" id="Q0JRK9"/>
<dbReference type="GO" id="GO:0008843">
    <property type="term" value="F:endochitinase activity"/>
    <property type="evidence" value="ECO:0007669"/>
    <property type="project" value="UniProtKB-EC"/>
</dbReference>
<dbReference type="GO" id="GO:0006032">
    <property type="term" value="P:chitin catabolic process"/>
    <property type="evidence" value="ECO:0007669"/>
    <property type="project" value="UniProtKB-ARBA"/>
</dbReference>
<proteinExistence type="evidence at transcript level"/>
<reference evidence="11" key="1">
    <citation type="submission" date="2006-08" db="EMBL/GenBank/DDBJ databases">
        <title>Cloning and expression pattern of a second chitinase with a chitin-binding domain in the cnidarian, Hydractinia echinata.</title>
        <authorList>
            <person name="Mali B."/>
            <person name="Frank U."/>
        </authorList>
    </citation>
    <scope>NUCLEOTIDE SEQUENCE</scope>
</reference>
<dbReference type="GO" id="GO:0005576">
    <property type="term" value="C:extracellular region"/>
    <property type="evidence" value="ECO:0007669"/>
    <property type="project" value="InterPro"/>
</dbReference>
<dbReference type="Gene3D" id="3.20.20.80">
    <property type="entry name" value="Glycosidases"/>
    <property type="match status" value="1"/>
</dbReference>
<evidence type="ECO:0000259" key="10">
    <source>
        <dbReference type="PROSITE" id="PS51910"/>
    </source>
</evidence>
<dbReference type="InterPro" id="IPR002557">
    <property type="entry name" value="Chitin-bd_dom"/>
</dbReference>
<sequence>MDAKIFFFLFGLAVCVSASNRHKIVAYWGQNAVYNSLKPRQYWEKDLVDFCRDYNYDIIVLSFLNVFFDRKNKDRMPGFNFAFHCETPVAPEYPKMFRCPKIEAGIKECQKNGKQVLMSLGGAVGRVGFSGVDEAKLFAYRVYHLLLEGTDLQAIRPFGSAIMDGIDLDIENGYYSYYTDFVKELRRLEKAGSQKILIGAAPQCPFPDRLLGPSAGRVLGDVPKLVDEIYIQFYNNWCHTGNERVFYGHVKKWVDYSKKTDGPMIFVGVPGNKKASGNPLHYRTPSELAKIYQNLKDEPRFGGIMFWDASFDQNNVIDGKHYSEHIAAMFKNGPIPSGKPNTLPPYTGPTKATPSKGSTAAPTDPPKPPTRPTSVSCQGLSDGIYAHPKDCSKFFHCLRGIASVKSCQAGLKFNPVAKYCDWPQM</sequence>
<feature type="domain" description="Chitin-binding type-2" evidence="9">
    <location>
        <begin position="374"/>
        <end position="425"/>
    </location>
</feature>
<feature type="chain" id="PRO_5004174268" description="chitinase" evidence="8">
    <location>
        <begin position="19"/>
        <end position="425"/>
    </location>
</feature>
<dbReference type="EMBL" id="AM397183">
    <property type="protein sequence ID" value="CAL36995.1"/>
    <property type="molecule type" value="mRNA"/>
</dbReference>
<dbReference type="CDD" id="cd02877">
    <property type="entry name" value="GH18_hevamine_XipI_class_III"/>
    <property type="match status" value="1"/>
</dbReference>
<dbReference type="PROSITE" id="PS50940">
    <property type="entry name" value="CHIT_BIND_II"/>
    <property type="match status" value="1"/>
</dbReference>
<feature type="domain" description="GH18" evidence="10">
    <location>
        <begin position="22"/>
        <end position="324"/>
    </location>
</feature>
<comment type="similarity">
    <text evidence="6">Belongs to the glycosyl hydrolase 18 family.</text>
</comment>
<dbReference type="EC" id="3.2.1.14" evidence="1"/>
<dbReference type="Gene3D" id="2.170.140.10">
    <property type="entry name" value="Chitin binding domain"/>
    <property type="match status" value="1"/>
</dbReference>
<evidence type="ECO:0000256" key="6">
    <source>
        <dbReference type="RuleBase" id="RU004453"/>
    </source>
</evidence>
<dbReference type="InterPro" id="IPR045321">
    <property type="entry name" value="Cts1-like"/>
</dbReference>
<dbReference type="CAZy" id="GH18">
    <property type="family name" value="Glycoside Hydrolase Family 18"/>
</dbReference>
<dbReference type="InterPro" id="IPR050542">
    <property type="entry name" value="Glycosyl_Hydrlase18_Chitinase"/>
</dbReference>
<accession>Q0JRK9</accession>
<dbReference type="InterPro" id="IPR001223">
    <property type="entry name" value="Glyco_hydro18_cat"/>
</dbReference>
<dbReference type="GO" id="GO:0008061">
    <property type="term" value="F:chitin binding"/>
    <property type="evidence" value="ECO:0007669"/>
    <property type="project" value="InterPro"/>
</dbReference>
<keyword evidence="3" id="KW-1015">Disulfide bond</keyword>
<dbReference type="PANTHER" id="PTHR45708:SF49">
    <property type="entry name" value="ENDOCHITINASE"/>
    <property type="match status" value="1"/>
</dbReference>
<evidence type="ECO:0000256" key="7">
    <source>
        <dbReference type="SAM" id="MobiDB-lite"/>
    </source>
</evidence>
<evidence type="ECO:0000256" key="8">
    <source>
        <dbReference type="SAM" id="SignalP"/>
    </source>
</evidence>
<organism evidence="11">
    <name type="scientific">Hydractinia echinata</name>
    <name type="common">Snail fur</name>
    <name type="synonym">Hermit crab hydroid</name>
    <dbReference type="NCBI Taxonomy" id="3283270"/>
    <lineage>
        <taxon>Eukaryota</taxon>
        <taxon>Metazoa</taxon>
        <taxon>Cnidaria</taxon>
        <taxon>Anthozoa</taxon>
        <taxon>Octocorallia</taxon>
        <taxon>Malacalcyonacea</taxon>
        <taxon>Cladiellidae</taxon>
        <taxon>Klyxum</taxon>
    </lineage>
</organism>
<dbReference type="PANTHER" id="PTHR45708">
    <property type="entry name" value="ENDOCHITINASE"/>
    <property type="match status" value="1"/>
</dbReference>
<dbReference type="Pfam" id="PF00704">
    <property type="entry name" value="Glyco_hydro_18"/>
    <property type="match status" value="1"/>
</dbReference>
<keyword evidence="2 5" id="KW-0378">Hydrolase</keyword>
<dbReference type="SUPFAM" id="SSF51445">
    <property type="entry name" value="(Trans)glycosidases"/>
    <property type="match status" value="1"/>
</dbReference>
<dbReference type="InterPro" id="IPR017853">
    <property type="entry name" value="GH"/>
</dbReference>
<dbReference type="PROSITE" id="PS01095">
    <property type="entry name" value="GH18_1"/>
    <property type="match status" value="1"/>
</dbReference>
<gene>
    <name evidence="11" type="primary">chit2</name>
</gene>
<evidence type="ECO:0000256" key="4">
    <source>
        <dbReference type="ARBA" id="ARBA00023295"/>
    </source>
</evidence>
<keyword evidence="8" id="KW-0732">Signal</keyword>
<dbReference type="Pfam" id="PF01607">
    <property type="entry name" value="CBM_14"/>
    <property type="match status" value="1"/>
</dbReference>
<evidence type="ECO:0000313" key="11">
    <source>
        <dbReference type="EMBL" id="CAL36995.1"/>
    </source>
</evidence>
<evidence type="ECO:0000256" key="2">
    <source>
        <dbReference type="ARBA" id="ARBA00022801"/>
    </source>
</evidence>
<dbReference type="SMART" id="SM00494">
    <property type="entry name" value="ChtBD2"/>
    <property type="match status" value="1"/>
</dbReference>
<evidence type="ECO:0000256" key="1">
    <source>
        <dbReference type="ARBA" id="ARBA00012729"/>
    </source>
</evidence>
<name>Q0JRK9_HYDEC</name>
<dbReference type="InterPro" id="IPR036508">
    <property type="entry name" value="Chitin-bd_dom_sf"/>
</dbReference>
<evidence type="ECO:0000259" key="9">
    <source>
        <dbReference type="PROSITE" id="PS50940"/>
    </source>
</evidence>
<dbReference type="InterPro" id="IPR001579">
    <property type="entry name" value="Glyco_hydro_18_chit_AS"/>
</dbReference>
<feature type="region of interest" description="Disordered" evidence="7">
    <location>
        <begin position="333"/>
        <end position="376"/>
    </location>
</feature>